<dbReference type="InterPro" id="IPR009072">
    <property type="entry name" value="Histone-fold"/>
</dbReference>
<evidence type="ECO:0000256" key="4">
    <source>
        <dbReference type="ARBA" id="ARBA00022454"/>
    </source>
</evidence>
<keyword evidence="6" id="KW-0238">DNA-binding</keyword>
<dbReference type="InterPro" id="IPR003958">
    <property type="entry name" value="CBFA_NFYB_domain"/>
</dbReference>
<dbReference type="GO" id="GO:0003677">
    <property type="term" value="F:DNA binding"/>
    <property type="evidence" value="ECO:0007669"/>
    <property type="project" value="UniProtKB-KW"/>
</dbReference>
<sequence>MTDIPLAPVGRIVKKSGAERVSSDANEELAKLMEQYASRIAKEAIKLAGHAGRKTVKATDVRMAAETVK</sequence>
<dbReference type="PATRIC" id="fig|1550566.3.peg.855"/>
<keyword evidence="4" id="KW-0158">Chromosome</keyword>
<protein>
    <submittedName>
        <fullName evidence="8">Histone</fullName>
    </submittedName>
</protein>
<evidence type="ECO:0000259" key="7">
    <source>
        <dbReference type="Pfam" id="PF00808"/>
    </source>
</evidence>
<evidence type="ECO:0000313" key="9">
    <source>
        <dbReference type="Proteomes" id="UP000035301"/>
    </source>
</evidence>
<proteinExistence type="inferred from homology"/>
<dbReference type="Pfam" id="PF00808">
    <property type="entry name" value="CBFD_NFYB_HMF"/>
    <property type="match status" value="1"/>
</dbReference>
<comment type="caution">
    <text evidence="8">The sequence shown here is derived from an EMBL/GenBank/DDBJ whole genome shotgun (WGS) entry which is preliminary data.</text>
</comment>
<dbReference type="OrthoDB" id="7514at2157"/>
<dbReference type="SUPFAM" id="SSF47113">
    <property type="entry name" value="Histone-fold"/>
    <property type="match status" value="1"/>
</dbReference>
<dbReference type="InterPro" id="IPR050947">
    <property type="entry name" value="Archaeal_histone_HMF"/>
</dbReference>
<gene>
    <name evidence="8" type="ORF">SZ63_03995</name>
</gene>
<dbReference type="PANTHER" id="PTHR47828">
    <property type="entry name" value="ARCHAEAL HISTONE A"/>
    <property type="match status" value="1"/>
</dbReference>
<dbReference type="RefSeq" id="WP_011844756.1">
    <property type="nucleotide sequence ID" value="NZ_JXOJ01000002.1"/>
</dbReference>
<evidence type="ECO:0000256" key="1">
    <source>
        <dbReference type="ARBA" id="ARBA00004286"/>
    </source>
</evidence>
<dbReference type="GO" id="GO:0005694">
    <property type="term" value="C:chromosome"/>
    <property type="evidence" value="ECO:0007669"/>
    <property type="project" value="UniProtKB-SubCell"/>
</dbReference>
<dbReference type="GO" id="GO:0046982">
    <property type="term" value="F:protein heterodimerization activity"/>
    <property type="evidence" value="ECO:0007669"/>
    <property type="project" value="InterPro"/>
</dbReference>
<accession>A0A0H1R895</accession>
<keyword evidence="5" id="KW-0963">Cytoplasm</keyword>
<dbReference type="PANTHER" id="PTHR47828:SF1">
    <property type="entry name" value="ARCHAEAL HISTONE A"/>
    <property type="match status" value="1"/>
</dbReference>
<organism evidence="8 9">
    <name type="scientific">Methanoculleus sediminis</name>
    <dbReference type="NCBI Taxonomy" id="1550566"/>
    <lineage>
        <taxon>Archaea</taxon>
        <taxon>Methanobacteriati</taxon>
        <taxon>Methanobacteriota</taxon>
        <taxon>Stenosarchaea group</taxon>
        <taxon>Methanomicrobia</taxon>
        <taxon>Methanomicrobiales</taxon>
        <taxon>Methanomicrobiaceae</taxon>
        <taxon>Methanoculleus</taxon>
    </lineage>
</organism>
<dbReference type="AlphaFoldDB" id="A0A0H1R895"/>
<feature type="domain" description="Transcription factor CBF/NF-Y/archaeal histone" evidence="7">
    <location>
        <begin position="3"/>
        <end position="64"/>
    </location>
</feature>
<evidence type="ECO:0000256" key="2">
    <source>
        <dbReference type="ARBA" id="ARBA00004496"/>
    </source>
</evidence>
<evidence type="ECO:0000256" key="5">
    <source>
        <dbReference type="ARBA" id="ARBA00022490"/>
    </source>
</evidence>
<dbReference type="STRING" id="1550566.SZ63_03995"/>
<comment type="subcellular location">
    <subcellularLocation>
        <location evidence="1">Chromosome</location>
    </subcellularLocation>
    <subcellularLocation>
        <location evidence="2">Cytoplasm</location>
    </subcellularLocation>
</comment>
<comment type="similarity">
    <text evidence="3">Belongs to the archaeal histone HMF family.</text>
</comment>
<dbReference type="NCBIfam" id="NF043032">
    <property type="entry name" value="archaea_histone"/>
    <property type="match status" value="1"/>
</dbReference>
<keyword evidence="9" id="KW-1185">Reference proteome</keyword>
<dbReference type="CDD" id="cd22909">
    <property type="entry name" value="HFD_archaea_histone-like"/>
    <property type="match status" value="1"/>
</dbReference>
<dbReference type="Gene3D" id="1.10.20.10">
    <property type="entry name" value="Histone, subunit A"/>
    <property type="match status" value="1"/>
</dbReference>
<dbReference type="GO" id="GO:0005737">
    <property type="term" value="C:cytoplasm"/>
    <property type="evidence" value="ECO:0007669"/>
    <property type="project" value="UniProtKB-SubCell"/>
</dbReference>
<evidence type="ECO:0000256" key="6">
    <source>
        <dbReference type="ARBA" id="ARBA00023125"/>
    </source>
</evidence>
<evidence type="ECO:0000313" key="8">
    <source>
        <dbReference type="EMBL" id="KLK88837.1"/>
    </source>
</evidence>
<name>A0A0H1R895_9EURY</name>
<reference evidence="8 9" key="1">
    <citation type="journal article" date="2015" name="Int. J. Syst. Evol. Microbiol.">
        <title>Methanoculleus sediminis sp. nov., a methanogen from sediments near a submarine mud volcano.</title>
        <authorList>
            <person name="Chen S.C."/>
            <person name="Chen M.F."/>
            <person name="Lai M.C."/>
            <person name="Weng C.Y."/>
            <person name="Wu S.Y."/>
            <person name="Lin S."/>
            <person name="Yang T.F."/>
            <person name="Chen P.C."/>
        </authorList>
    </citation>
    <scope>NUCLEOTIDE SEQUENCE [LARGE SCALE GENOMIC DNA]</scope>
    <source>
        <strain evidence="8 9">S3Fa</strain>
    </source>
</reference>
<evidence type="ECO:0000256" key="3">
    <source>
        <dbReference type="ARBA" id="ARBA00008264"/>
    </source>
</evidence>
<dbReference type="EMBL" id="JXOJ01000002">
    <property type="protein sequence ID" value="KLK88837.1"/>
    <property type="molecule type" value="Genomic_DNA"/>
</dbReference>
<dbReference type="InterPro" id="IPR050004">
    <property type="entry name" value="HmfB-like"/>
</dbReference>
<dbReference type="GeneID" id="13355963"/>
<dbReference type="Proteomes" id="UP000035301">
    <property type="component" value="Unassembled WGS sequence"/>
</dbReference>